<dbReference type="EMBL" id="CM055101">
    <property type="protein sequence ID" value="KAJ7541837.1"/>
    <property type="molecule type" value="Genomic_DNA"/>
</dbReference>
<gene>
    <name evidence="1" type="ORF">O6H91_10G078900</name>
</gene>
<dbReference type="Proteomes" id="UP001162992">
    <property type="component" value="Chromosome 10"/>
</dbReference>
<name>A0ACC2CIP0_DIPCM</name>
<sequence length="183" mass="21018">MHRPSSAQLSFNMDTAPEAMPGTASDQSLENNPYGSKRLLTSRNLGILGYLLVTNCLWVLKLLQAPAQRPSSISGLLLWELLSKERHMLLHTHTPPYLSHFMIMTANSRSAEGRFKQCFLHLWFSPIWVVEIKELLKLTHMHVWISFNLPANLGYYSGHRVRLSVGCSPCLWRYSFGYLWLTE</sequence>
<protein>
    <submittedName>
        <fullName evidence="1">Uncharacterized protein</fullName>
    </submittedName>
</protein>
<evidence type="ECO:0000313" key="1">
    <source>
        <dbReference type="EMBL" id="KAJ7541837.1"/>
    </source>
</evidence>
<proteinExistence type="predicted"/>
<reference evidence="2" key="1">
    <citation type="journal article" date="2024" name="Proc. Natl. Acad. Sci. U.S.A.">
        <title>Extraordinary preservation of gene collinearity over three hundred million years revealed in homosporous lycophytes.</title>
        <authorList>
            <person name="Li C."/>
            <person name="Wickell D."/>
            <person name="Kuo L.Y."/>
            <person name="Chen X."/>
            <person name="Nie B."/>
            <person name="Liao X."/>
            <person name="Peng D."/>
            <person name="Ji J."/>
            <person name="Jenkins J."/>
            <person name="Williams M."/>
            <person name="Shu S."/>
            <person name="Plott C."/>
            <person name="Barry K."/>
            <person name="Rajasekar S."/>
            <person name="Grimwood J."/>
            <person name="Han X."/>
            <person name="Sun S."/>
            <person name="Hou Z."/>
            <person name="He W."/>
            <person name="Dai G."/>
            <person name="Sun C."/>
            <person name="Schmutz J."/>
            <person name="Leebens-Mack J.H."/>
            <person name="Li F.W."/>
            <person name="Wang L."/>
        </authorList>
    </citation>
    <scope>NUCLEOTIDE SEQUENCE [LARGE SCALE GENOMIC DNA]</scope>
    <source>
        <strain evidence="2">cv. PW_Plant_1</strain>
    </source>
</reference>
<keyword evidence="2" id="KW-1185">Reference proteome</keyword>
<comment type="caution">
    <text evidence="1">The sequence shown here is derived from an EMBL/GenBank/DDBJ whole genome shotgun (WGS) entry which is preliminary data.</text>
</comment>
<evidence type="ECO:0000313" key="2">
    <source>
        <dbReference type="Proteomes" id="UP001162992"/>
    </source>
</evidence>
<accession>A0ACC2CIP0</accession>
<organism evidence="1 2">
    <name type="scientific">Diphasiastrum complanatum</name>
    <name type="common">Issler's clubmoss</name>
    <name type="synonym">Lycopodium complanatum</name>
    <dbReference type="NCBI Taxonomy" id="34168"/>
    <lineage>
        <taxon>Eukaryota</taxon>
        <taxon>Viridiplantae</taxon>
        <taxon>Streptophyta</taxon>
        <taxon>Embryophyta</taxon>
        <taxon>Tracheophyta</taxon>
        <taxon>Lycopodiopsida</taxon>
        <taxon>Lycopodiales</taxon>
        <taxon>Lycopodiaceae</taxon>
        <taxon>Lycopodioideae</taxon>
        <taxon>Diphasiastrum</taxon>
    </lineage>
</organism>